<dbReference type="InterPro" id="IPR046336">
    <property type="entry name" value="Lon_prtase_N_sf"/>
</dbReference>
<dbReference type="Proteomes" id="UP000721844">
    <property type="component" value="Unassembled WGS sequence"/>
</dbReference>
<dbReference type="RefSeq" id="WP_227307182.1">
    <property type="nucleotide sequence ID" value="NZ_JAESVA010000003.1"/>
</dbReference>
<keyword evidence="3" id="KW-1185">Reference proteome</keyword>
<proteinExistence type="predicted"/>
<dbReference type="PROSITE" id="PS51787">
    <property type="entry name" value="LON_N"/>
    <property type="match status" value="1"/>
</dbReference>
<dbReference type="InterPro" id="IPR003111">
    <property type="entry name" value="Lon_prtase_N"/>
</dbReference>
<dbReference type="SMART" id="SM00464">
    <property type="entry name" value="LON"/>
    <property type="match status" value="1"/>
</dbReference>
<reference evidence="2 3" key="1">
    <citation type="journal article" date="2021" name="Microorganisms">
        <title>Acidisoma silvae sp. nov. and Acidisomacellulosilytica sp. nov., Two Acidophilic Bacteria Isolated from Decaying Wood, Hydrolyzing Cellulose and Producing Poly-3-hydroxybutyrate.</title>
        <authorList>
            <person name="Mieszkin S."/>
            <person name="Pouder E."/>
            <person name="Uroz S."/>
            <person name="Simon-Colin C."/>
            <person name="Alain K."/>
        </authorList>
    </citation>
    <scope>NUCLEOTIDE SEQUENCE [LARGE SCALE GENOMIC DNA]</scope>
    <source>
        <strain evidence="2 3">HW T5.17</strain>
    </source>
</reference>
<organism evidence="2 3">
    <name type="scientific">Acidisoma cellulosilyticum</name>
    <dbReference type="NCBI Taxonomy" id="2802395"/>
    <lineage>
        <taxon>Bacteria</taxon>
        <taxon>Pseudomonadati</taxon>
        <taxon>Pseudomonadota</taxon>
        <taxon>Alphaproteobacteria</taxon>
        <taxon>Acetobacterales</taxon>
        <taxon>Acidocellaceae</taxon>
        <taxon>Acidisoma</taxon>
    </lineage>
</organism>
<protein>
    <submittedName>
        <fullName evidence="2">LON peptidase substrate-binding domain-containing protein</fullName>
    </submittedName>
</protein>
<dbReference type="PANTHER" id="PTHR46732:SF8">
    <property type="entry name" value="ATP-DEPENDENT PROTEASE LA (LON) DOMAIN PROTEIN"/>
    <property type="match status" value="1"/>
</dbReference>
<dbReference type="Gene3D" id="2.30.130.40">
    <property type="entry name" value="LON domain-like"/>
    <property type="match status" value="1"/>
</dbReference>
<evidence type="ECO:0000313" key="2">
    <source>
        <dbReference type="EMBL" id="MCB8880516.1"/>
    </source>
</evidence>
<dbReference type="Pfam" id="PF02190">
    <property type="entry name" value="LON_substr_bdg"/>
    <property type="match status" value="1"/>
</dbReference>
<name>A0A964E3L8_9PROT</name>
<dbReference type="EMBL" id="JAESVA010000003">
    <property type="protein sequence ID" value="MCB8880516.1"/>
    <property type="molecule type" value="Genomic_DNA"/>
</dbReference>
<dbReference type="AlphaFoldDB" id="A0A964E3L8"/>
<dbReference type="InterPro" id="IPR015947">
    <property type="entry name" value="PUA-like_sf"/>
</dbReference>
<dbReference type="PANTHER" id="PTHR46732">
    <property type="entry name" value="ATP-DEPENDENT PROTEASE LA (LON) DOMAIN PROTEIN"/>
    <property type="match status" value="1"/>
</dbReference>
<sequence>MASGIRPFHPVLGELPAEIPVFPLSGAMLLPGGRLPLNIFEPRYLAMVEDALASGRMFGMIQPDSRKPANASGPGLFGIGCLGRVTSFTETEDGRMAISLLGVLRFAGEAEVEMRQGYRRLRVSYEAYAQDLIETTESIGLPRQGLITSLRIYFDRQKLTADWDAIRELDDQTLLTSLCMMCPFSPSEKQALLEADTLTTRAMVLATLLEFGQHGTDTEGGDPRPS</sequence>
<evidence type="ECO:0000259" key="1">
    <source>
        <dbReference type="PROSITE" id="PS51787"/>
    </source>
</evidence>
<comment type="caution">
    <text evidence="2">The sequence shown here is derived from an EMBL/GenBank/DDBJ whole genome shotgun (WGS) entry which is preliminary data.</text>
</comment>
<gene>
    <name evidence="2" type="ORF">ACELLULO517_09750</name>
</gene>
<evidence type="ECO:0000313" key="3">
    <source>
        <dbReference type="Proteomes" id="UP000721844"/>
    </source>
</evidence>
<feature type="domain" description="Lon N-terminal" evidence="1">
    <location>
        <begin position="19"/>
        <end position="213"/>
    </location>
</feature>
<accession>A0A964E3L8</accession>
<dbReference type="SUPFAM" id="SSF88697">
    <property type="entry name" value="PUA domain-like"/>
    <property type="match status" value="1"/>
</dbReference>